<keyword evidence="3" id="KW-0732">Signal</keyword>
<evidence type="ECO:0000313" key="6">
    <source>
        <dbReference type="Proteomes" id="UP001433071"/>
    </source>
</evidence>
<gene>
    <name evidence="5" type="ORF">NKI36_28235</name>
</gene>
<dbReference type="InterPro" id="IPR001638">
    <property type="entry name" value="Solute-binding_3/MltF_N"/>
</dbReference>
<dbReference type="RefSeq" id="WP_352561897.1">
    <property type="nucleotide sequence ID" value="NZ_JAMYQB010000031.1"/>
</dbReference>
<dbReference type="Pfam" id="PF00497">
    <property type="entry name" value="SBP_bac_3"/>
    <property type="match status" value="1"/>
</dbReference>
<dbReference type="Gene3D" id="3.40.190.10">
    <property type="entry name" value="Periplasmic binding protein-like II"/>
    <property type="match status" value="2"/>
</dbReference>
<dbReference type="PANTHER" id="PTHR30085:SF7">
    <property type="entry name" value="AMINO-ACID ABC TRANSPORTER-BINDING PROTEIN YHDW-RELATED"/>
    <property type="match status" value="1"/>
</dbReference>
<keyword evidence="2" id="KW-0813">Transport</keyword>
<protein>
    <submittedName>
        <fullName evidence="5">Transporter substrate-binding domain-containing protein</fullName>
    </submittedName>
</protein>
<feature type="domain" description="Solute-binding protein family 3/N-terminal" evidence="4">
    <location>
        <begin position="58"/>
        <end position="287"/>
    </location>
</feature>
<dbReference type="EMBL" id="JAMYQB010000031">
    <property type="protein sequence ID" value="MER9407905.1"/>
    <property type="molecule type" value="Genomic_DNA"/>
</dbReference>
<sequence>MATPRLQNDNNFNERGMDMKCEGHKWLAALAIGLVGLASSAGDAAAQSVVEKIKARGYVSCGASQGVPGLSRPDEKGYYRGFDSDICRTFAVAILGDKDKIRYVPLNAAQRLPALQTGEIDILSRTSTITYTRDAVVRFVWINLYDTDGILVRKADKITEPKLLDGKTVCLQGGGSLTEKAIEETEEEFGISMKKVYYDSTLQARDAFFGGRCDSYVTDGTAAAGQRASVAKNPNDYDIIKVGKAAEPNGVAIARGDEQLFDIVRWTINALFWAEANNITSENIDEKLAGGNSEVQRVLGKEAGFGKPLGLDDNWVYNVIKQTGNYAQIWDRNLGKDSPLKVERGLNALWKDGGLNYPFPWD</sequence>
<organism evidence="5 6">
    <name type="scientific">Mesorhizobium caraganae</name>
    <dbReference type="NCBI Taxonomy" id="483206"/>
    <lineage>
        <taxon>Bacteria</taxon>
        <taxon>Pseudomonadati</taxon>
        <taxon>Pseudomonadota</taxon>
        <taxon>Alphaproteobacteria</taxon>
        <taxon>Hyphomicrobiales</taxon>
        <taxon>Phyllobacteriaceae</taxon>
        <taxon>Mesorhizobium</taxon>
    </lineage>
</organism>
<name>A0ABV1Z736_9HYPH</name>
<dbReference type="PANTHER" id="PTHR30085">
    <property type="entry name" value="AMINO ACID ABC TRANSPORTER PERMEASE"/>
    <property type="match status" value="1"/>
</dbReference>
<evidence type="ECO:0000256" key="1">
    <source>
        <dbReference type="ARBA" id="ARBA00010333"/>
    </source>
</evidence>
<comment type="similarity">
    <text evidence="1">Belongs to the bacterial solute-binding protein 3 family.</text>
</comment>
<dbReference type="Proteomes" id="UP001433071">
    <property type="component" value="Unassembled WGS sequence"/>
</dbReference>
<reference evidence="5 6" key="1">
    <citation type="journal article" date="2024" name="Proc. Natl. Acad. Sci. U.S.A.">
        <title>The evolutionary genomics of adaptation to stress in wild rhizobium bacteria.</title>
        <authorList>
            <person name="Kehlet-Delgado H."/>
            <person name="Montoya A.P."/>
            <person name="Jensen K.T."/>
            <person name="Wendlandt C.E."/>
            <person name="Dexheimer C."/>
            <person name="Roberts M."/>
            <person name="Torres Martinez L."/>
            <person name="Friesen M.L."/>
            <person name="Griffitts J.S."/>
            <person name="Porter S.S."/>
        </authorList>
    </citation>
    <scope>NUCLEOTIDE SEQUENCE [LARGE SCALE GENOMIC DNA]</scope>
    <source>
        <strain evidence="5 6">M0641</strain>
    </source>
</reference>
<evidence type="ECO:0000256" key="3">
    <source>
        <dbReference type="ARBA" id="ARBA00022729"/>
    </source>
</evidence>
<evidence type="ECO:0000259" key="4">
    <source>
        <dbReference type="SMART" id="SM00062"/>
    </source>
</evidence>
<accession>A0ABV1Z736</accession>
<dbReference type="SMART" id="SM00062">
    <property type="entry name" value="PBPb"/>
    <property type="match status" value="1"/>
</dbReference>
<keyword evidence="6" id="KW-1185">Reference proteome</keyword>
<evidence type="ECO:0000256" key="2">
    <source>
        <dbReference type="ARBA" id="ARBA00022448"/>
    </source>
</evidence>
<comment type="caution">
    <text evidence="5">The sequence shown here is derived from an EMBL/GenBank/DDBJ whole genome shotgun (WGS) entry which is preliminary data.</text>
</comment>
<evidence type="ECO:0000313" key="5">
    <source>
        <dbReference type="EMBL" id="MER9407905.1"/>
    </source>
</evidence>
<proteinExistence type="inferred from homology"/>
<dbReference type="InterPro" id="IPR051455">
    <property type="entry name" value="Bact_solute-bind_prot3"/>
</dbReference>
<dbReference type="SUPFAM" id="SSF53850">
    <property type="entry name" value="Periplasmic binding protein-like II"/>
    <property type="match status" value="1"/>
</dbReference>